<feature type="compositionally biased region" description="Basic residues" evidence="1">
    <location>
        <begin position="198"/>
        <end position="207"/>
    </location>
</feature>
<name>A0AA97GVV6_9ACTN</name>
<organism evidence="2">
    <name type="scientific">Gordonia sp. MP11Mi</name>
    <dbReference type="NCBI Taxonomy" id="3022769"/>
    <lineage>
        <taxon>Bacteria</taxon>
        <taxon>Bacillati</taxon>
        <taxon>Actinomycetota</taxon>
        <taxon>Actinomycetes</taxon>
        <taxon>Mycobacteriales</taxon>
        <taxon>Gordoniaceae</taxon>
        <taxon>Gordonia</taxon>
    </lineage>
</organism>
<gene>
    <name evidence="2" type="ORF">MP11Mi_35900</name>
</gene>
<evidence type="ECO:0000256" key="1">
    <source>
        <dbReference type="SAM" id="MobiDB-lite"/>
    </source>
</evidence>
<dbReference type="AlphaFoldDB" id="A0AA97GVV6"/>
<protein>
    <submittedName>
        <fullName evidence="2">Uncharacterized protein</fullName>
    </submittedName>
</protein>
<sequence length="207" mass="23458">MSPFSRLRKRTNLRAEAAGVSQIKVLVRGIEGLSQDPSAPFASGVRIALNLLRGRLPGQGCTKFHDAVRCVVSGLEDHDRCCSPRPRLARVHRHQLDMLCEGGGNVLCVAGERHRSDAGPNEHSRHVSADIAVRRRHKRRRRERPTLKCRRSAQSEHQLPAIWLVGRTTGRRRPHPVRHRRCGRRRPRRVAPSVRGPARSRTRPPCR</sequence>
<evidence type="ECO:0000313" key="2">
    <source>
        <dbReference type="EMBL" id="WOC14468.1"/>
    </source>
</evidence>
<reference evidence="2" key="1">
    <citation type="submission" date="2023-06" db="EMBL/GenBank/DDBJ databases">
        <title>Gordonia sp. nov. and Pseudochrobactrum sp. nov., two species isolated from the burying beetle Nicrophorus vespilloides.</title>
        <authorList>
            <person name="Poehlein A."/>
            <person name="Guzman J."/>
            <person name="Daniel R."/>
            <person name="Vilcinskas A."/>
        </authorList>
    </citation>
    <scope>NUCLEOTIDE SEQUENCE</scope>
    <source>
        <strain evidence="2">MP11Mi</strain>
    </source>
</reference>
<feature type="region of interest" description="Disordered" evidence="1">
    <location>
        <begin position="114"/>
        <end position="154"/>
    </location>
</feature>
<feature type="compositionally biased region" description="Basic residues" evidence="1">
    <location>
        <begin position="134"/>
        <end position="151"/>
    </location>
</feature>
<feature type="region of interest" description="Disordered" evidence="1">
    <location>
        <begin position="168"/>
        <end position="207"/>
    </location>
</feature>
<accession>A0AA97GVV6</accession>
<feature type="compositionally biased region" description="Basic residues" evidence="1">
    <location>
        <begin position="169"/>
        <end position="189"/>
    </location>
</feature>
<feature type="compositionally biased region" description="Basic and acidic residues" evidence="1">
    <location>
        <begin position="114"/>
        <end position="128"/>
    </location>
</feature>
<dbReference type="EMBL" id="CP128986">
    <property type="protein sequence ID" value="WOC14468.1"/>
    <property type="molecule type" value="Genomic_DNA"/>
</dbReference>
<proteinExistence type="predicted"/>